<dbReference type="PATRIC" id="fig|1393034.3.peg.383"/>
<dbReference type="STRING" id="1393034.HMPREF3192_00396"/>
<keyword evidence="2" id="KW-0472">Membrane</keyword>
<organism evidence="3 4">
    <name type="scientific">Atopobium deltae</name>
    <dbReference type="NCBI Taxonomy" id="1393034"/>
    <lineage>
        <taxon>Bacteria</taxon>
        <taxon>Bacillati</taxon>
        <taxon>Actinomycetota</taxon>
        <taxon>Coriobacteriia</taxon>
        <taxon>Coriobacteriales</taxon>
        <taxon>Atopobiaceae</taxon>
        <taxon>Atopobium</taxon>
    </lineage>
</organism>
<dbReference type="Proteomes" id="UP000070675">
    <property type="component" value="Unassembled WGS sequence"/>
</dbReference>
<feature type="transmembrane region" description="Helical" evidence="2">
    <location>
        <begin position="23"/>
        <end position="43"/>
    </location>
</feature>
<gene>
    <name evidence="3" type="ORF">HMPREF3192_00396</name>
</gene>
<keyword evidence="2" id="KW-0812">Transmembrane</keyword>
<evidence type="ECO:0000313" key="4">
    <source>
        <dbReference type="Proteomes" id="UP000070675"/>
    </source>
</evidence>
<comment type="caution">
    <text evidence="3">The sequence shown here is derived from an EMBL/GenBank/DDBJ whole genome shotgun (WGS) entry which is preliminary data.</text>
</comment>
<protein>
    <submittedName>
        <fullName evidence="3">Uncharacterized protein</fullName>
    </submittedName>
</protein>
<evidence type="ECO:0000256" key="2">
    <source>
        <dbReference type="SAM" id="Phobius"/>
    </source>
</evidence>
<reference evidence="4" key="1">
    <citation type="submission" date="2016-01" db="EMBL/GenBank/DDBJ databases">
        <authorList>
            <person name="Mitreva M."/>
            <person name="Pepin K.H."/>
            <person name="Mihindukulasuriya K.A."/>
            <person name="Fulton R."/>
            <person name="Fronick C."/>
            <person name="O'Laughlin M."/>
            <person name="Miner T."/>
            <person name="Herter B."/>
            <person name="Rosa B.A."/>
            <person name="Cordes M."/>
            <person name="Tomlinson C."/>
            <person name="Wollam A."/>
            <person name="Palsikar V.B."/>
            <person name="Mardis E.R."/>
            <person name="Wilson R.K."/>
        </authorList>
    </citation>
    <scope>NUCLEOTIDE SEQUENCE [LARGE SCALE GENOMIC DNA]</scope>
    <source>
        <strain evidence="4">DNF00019</strain>
    </source>
</reference>
<keyword evidence="2" id="KW-1133">Transmembrane helix</keyword>
<dbReference type="EMBL" id="LSCR01000005">
    <property type="protein sequence ID" value="KXB35313.1"/>
    <property type="molecule type" value="Genomic_DNA"/>
</dbReference>
<evidence type="ECO:0000313" key="3">
    <source>
        <dbReference type="EMBL" id="KXB35313.1"/>
    </source>
</evidence>
<feature type="region of interest" description="Disordered" evidence="1">
    <location>
        <begin position="53"/>
        <end position="78"/>
    </location>
</feature>
<dbReference type="InterPro" id="IPR046570">
    <property type="entry name" value="DUF6724"/>
</dbReference>
<dbReference type="RefSeq" id="WP_066304797.1">
    <property type="nucleotide sequence ID" value="NZ_KQ959486.1"/>
</dbReference>
<name>A0A133XWM5_9ACTN</name>
<dbReference type="AlphaFoldDB" id="A0A133XWM5"/>
<proteinExistence type="predicted"/>
<dbReference type="Pfam" id="PF20485">
    <property type="entry name" value="DUF6724"/>
    <property type="match status" value="1"/>
</dbReference>
<evidence type="ECO:0000256" key="1">
    <source>
        <dbReference type="SAM" id="MobiDB-lite"/>
    </source>
</evidence>
<accession>A0A133XWM5</accession>
<sequence length="78" mass="8656">MALIGELFNRIGELLGWLFHTRVGVGVLLVIGVVICGVAAAMLERRSRELYYDHGDPDDESDESGWNPFDDNSDDTSE</sequence>
<keyword evidence="4" id="KW-1185">Reference proteome</keyword>